<dbReference type="RefSeq" id="WP_151156798.1">
    <property type="nucleotide sequence ID" value="NZ_VZRA01000002.1"/>
</dbReference>
<organism evidence="3 4">
    <name type="scientific">Oryzomonas sagensis</name>
    <dbReference type="NCBI Taxonomy" id="2603857"/>
    <lineage>
        <taxon>Bacteria</taxon>
        <taxon>Pseudomonadati</taxon>
        <taxon>Thermodesulfobacteriota</taxon>
        <taxon>Desulfuromonadia</taxon>
        <taxon>Geobacterales</taxon>
        <taxon>Geobacteraceae</taxon>
        <taxon>Oryzomonas</taxon>
    </lineage>
</organism>
<evidence type="ECO:0000256" key="2">
    <source>
        <dbReference type="SAM" id="SignalP"/>
    </source>
</evidence>
<keyword evidence="4" id="KW-1185">Reference proteome</keyword>
<feature type="chain" id="PRO_5045793506" description="Secreted protein" evidence="2">
    <location>
        <begin position="19"/>
        <end position="99"/>
    </location>
</feature>
<evidence type="ECO:0000313" key="3">
    <source>
        <dbReference type="EMBL" id="KAB0670437.1"/>
    </source>
</evidence>
<protein>
    <recommendedName>
        <fullName evidence="5">Secreted protein</fullName>
    </recommendedName>
</protein>
<reference evidence="3 4" key="1">
    <citation type="journal article" date="2020" name="Microorganisms">
        <title>Description of Three Novel Members in the Family Geobacteraceae, Oryzomonas japonicum gen. nov., sp. nov., Oryzomonas sagensis sp. nov., and Oryzomonas ruber sp. nov.</title>
        <authorList>
            <person name="Xu Z."/>
            <person name="Masuda Y."/>
            <person name="Hayakawa C."/>
            <person name="Ushijima N."/>
            <person name="Kawano K."/>
            <person name="Shiratori Y."/>
            <person name="Senoo K."/>
            <person name="Itoh H."/>
        </authorList>
    </citation>
    <scope>NUCLEOTIDE SEQUENCE [LARGE SCALE GENOMIC DNA]</scope>
    <source>
        <strain evidence="3 4">Red100</strain>
    </source>
</reference>
<accession>A0ABQ6TP53</accession>
<gene>
    <name evidence="3" type="ORF">F6V30_09825</name>
</gene>
<dbReference type="Proteomes" id="UP000798046">
    <property type="component" value="Unassembled WGS sequence"/>
</dbReference>
<evidence type="ECO:0008006" key="5">
    <source>
        <dbReference type="Google" id="ProtNLM"/>
    </source>
</evidence>
<feature type="signal peptide" evidence="2">
    <location>
        <begin position="1"/>
        <end position="18"/>
    </location>
</feature>
<name>A0ABQ6TP53_9BACT</name>
<keyword evidence="2" id="KW-0732">Signal</keyword>
<evidence type="ECO:0000256" key="1">
    <source>
        <dbReference type="SAM" id="MobiDB-lite"/>
    </source>
</evidence>
<evidence type="ECO:0000313" key="4">
    <source>
        <dbReference type="Proteomes" id="UP000798046"/>
    </source>
</evidence>
<proteinExistence type="predicted"/>
<comment type="caution">
    <text evidence="3">The sequence shown here is derived from an EMBL/GenBank/DDBJ whole genome shotgun (WGS) entry which is preliminary data.</text>
</comment>
<sequence>MKKIILPGIVLMPCVVFGATDCRVVEYPDHYEAVCIGTTEQVPVSNRPGQAGEGAQEQTSAAARESEQQQTADVPPEMIVRNDLAKLHGASWLKTMSRQ</sequence>
<feature type="region of interest" description="Disordered" evidence="1">
    <location>
        <begin position="42"/>
        <end position="78"/>
    </location>
</feature>
<dbReference type="EMBL" id="VZRA01000002">
    <property type="protein sequence ID" value="KAB0670437.1"/>
    <property type="molecule type" value="Genomic_DNA"/>
</dbReference>